<evidence type="ECO:0000256" key="3">
    <source>
        <dbReference type="SAM" id="SignalP"/>
    </source>
</evidence>
<evidence type="ECO:0000256" key="1">
    <source>
        <dbReference type="ARBA" id="ARBA00004418"/>
    </source>
</evidence>
<dbReference type="STRING" id="361041.VW35_01870"/>
<protein>
    <submittedName>
        <fullName evidence="5">ABC transporter substrate-binding protein</fullName>
    </submittedName>
</protein>
<dbReference type="SUPFAM" id="SSF53850">
    <property type="entry name" value="Periplasmic binding protein-like II"/>
    <property type="match status" value="1"/>
</dbReference>
<evidence type="ECO:0000259" key="4">
    <source>
        <dbReference type="Pfam" id="PF00496"/>
    </source>
</evidence>
<dbReference type="Gene3D" id="3.40.190.10">
    <property type="entry name" value="Periplasmic binding protein-like II"/>
    <property type="match status" value="1"/>
</dbReference>
<dbReference type="CDD" id="cd08500">
    <property type="entry name" value="PBP2_NikA_DppA_OppA_like_4"/>
    <property type="match status" value="1"/>
</dbReference>
<dbReference type="GO" id="GO:1904680">
    <property type="term" value="F:peptide transmembrane transporter activity"/>
    <property type="evidence" value="ECO:0007669"/>
    <property type="project" value="TreeGrafter"/>
</dbReference>
<keyword evidence="3" id="KW-0732">Signal</keyword>
<comment type="subcellular location">
    <subcellularLocation>
        <location evidence="1">Periplasm</location>
    </subcellularLocation>
</comment>
<accession>A0A0F5LF25</accession>
<feature type="signal peptide" evidence="3">
    <location>
        <begin position="1"/>
        <end position="26"/>
    </location>
</feature>
<keyword evidence="6" id="KW-1185">Reference proteome</keyword>
<reference evidence="5 6" key="1">
    <citation type="submission" date="2015-03" db="EMBL/GenBank/DDBJ databases">
        <authorList>
            <person name="Hassan Y.I."/>
            <person name="Lepp D."/>
            <person name="Zhou T."/>
        </authorList>
    </citation>
    <scope>NUCLEOTIDE SEQUENCE [LARGE SCALE GENOMIC DNA]</scope>
    <source>
        <strain evidence="5 6">GH2-10</strain>
    </source>
</reference>
<organism evidence="5 6">
    <name type="scientific">Devosia soli</name>
    <dbReference type="NCBI Taxonomy" id="361041"/>
    <lineage>
        <taxon>Bacteria</taxon>
        <taxon>Pseudomonadati</taxon>
        <taxon>Pseudomonadota</taxon>
        <taxon>Alphaproteobacteria</taxon>
        <taxon>Hyphomicrobiales</taxon>
        <taxon>Devosiaceae</taxon>
        <taxon>Devosia</taxon>
    </lineage>
</organism>
<evidence type="ECO:0000313" key="5">
    <source>
        <dbReference type="EMBL" id="KKB80953.1"/>
    </source>
</evidence>
<feature type="chain" id="PRO_5002491871" evidence="3">
    <location>
        <begin position="27"/>
        <end position="642"/>
    </location>
</feature>
<feature type="domain" description="Solute-binding protein family 5" evidence="4">
    <location>
        <begin position="104"/>
        <end position="518"/>
    </location>
</feature>
<dbReference type="OrthoDB" id="9803988at2"/>
<dbReference type="Gene3D" id="3.10.105.10">
    <property type="entry name" value="Dipeptide-binding Protein, Domain 3"/>
    <property type="match status" value="1"/>
</dbReference>
<dbReference type="InterPro" id="IPR006311">
    <property type="entry name" value="TAT_signal"/>
</dbReference>
<comment type="similarity">
    <text evidence="2">Belongs to the bacterial solute-binding protein 5 family.</text>
</comment>
<dbReference type="EMBL" id="LAJG01000005">
    <property type="protein sequence ID" value="KKB80953.1"/>
    <property type="molecule type" value="Genomic_DNA"/>
</dbReference>
<dbReference type="AlphaFoldDB" id="A0A0F5LF25"/>
<dbReference type="InterPro" id="IPR000914">
    <property type="entry name" value="SBP_5_dom"/>
</dbReference>
<dbReference type="Proteomes" id="UP000033514">
    <property type="component" value="Unassembled WGS sequence"/>
</dbReference>
<gene>
    <name evidence="5" type="ORF">VW35_01870</name>
</gene>
<dbReference type="Pfam" id="PF00496">
    <property type="entry name" value="SBP_bac_5"/>
    <property type="match status" value="1"/>
</dbReference>
<dbReference type="InterPro" id="IPR039424">
    <property type="entry name" value="SBP_5"/>
</dbReference>
<dbReference type="GO" id="GO:0015833">
    <property type="term" value="P:peptide transport"/>
    <property type="evidence" value="ECO:0007669"/>
    <property type="project" value="TreeGrafter"/>
</dbReference>
<dbReference type="RefSeq" id="WP_046141302.1">
    <property type="nucleotide sequence ID" value="NZ_LAJG01000005.1"/>
</dbReference>
<dbReference type="PROSITE" id="PS51318">
    <property type="entry name" value="TAT"/>
    <property type="match status" value="1"/>
</dbReference>
<evidence type="ECO:0000313" key="6">
    <source>
        <dbReference type="Proteomes" id="UP000033514"/>
    </source>
</evidence>
<dbReference type="PATRIC" id="fig|361041.3.peg.3759"/>
<sequence>MTNISRRTFLAATGALLVLPAIPAFAQAPLKEAPALAEAVAAGTLPPLAERLPVNPMVVQPFESVGQYGGDLRAALVGGGSLNMMHRYQGYEPLVRYTPDFGGVIPNVAESFEANEDATAYTFKLREGHKWSDGTPFTTDDVMFFYEDILLNEELAQSPPTPLRSTDGSTAKFEKIDDLTFRIVFNQPNGLLPLRLAWANDDRTTRTPRHYLEQFHIKYNPDADKLATDQGMTGWVQLFQIKSGIAVDGEIFKNKDVPTLYGWRVTQPIGESAEFSISERNPYYFKVDTEGNQLPYIDRITYAVAADNEVLLLKALQGEIDLLDQWICTPANRAVLYDGQETGQYGFYTTTSTEPNEMVFQLNLTHPDPAKRALYQNKDFRAALSHAIDRQAVIDTVFIGQGAPAQPSIRPEDPLYNEQLATQFTAYDTAKANELLDAIIPNKDGEGMRLDETGKRVTIIFEIDQVRQTFVDSFQLVLPMLRAVGIDAQMRTMDRSLWEVRVRQGGEYDATVHKFGGNGGIVAILDPRYFFPNTTEAMYAKGWQIWYNDKDSVDAVEPPEATKRQFEAYNELRQSSDPVRQNELMAEILQIAADEFYVFGITLPLDGYGIVAHRLKNVQPTMPNSWGYPTPAPTNPEQYYIS</sequence>
<dbReference type="PANTHER" id="PTHR30290">
    <property type="entry name" value="PERIPLASMIC BINDING COMPONENT OF ABC TRANSPORTER"/>
    <property type="match status" value="1"/>
</dbReference>
<dbReference type="PANTHER" id="PTHR30290:SF62">
    <property type="entry name" value="OLIGOPEPTIDE ABC TRANSPORTER, PERIPLASMIC OLIGOPEPTIDE-BINDING PROTEIN"/>
    <property type="match status" value="1"/>
</dbReference>
<name>A0A0F5LF25_9HYPH</name>
<evidence type="ECO:0000256" key="2">
    <source>
        <dbReference type="ARBA" id="ARBA00005695"/>
    </source>
</evidence>
<proteinExistence type="inferred from homology"/>
<comment type="caution">
    <text evidence="5">The sequence shown here is derived from an EMBL/GenBank/DDBJ whole genome shotgun (WGS) entry which is preliminary data.</text>
</comment>